<protein>
    <recommendedName>
        <fullName evidence="4">Extracellular protein</fullName>
    </recommendedName>
</protein>
<proteinExistence type="predicted"/>
<reference evidence="2 3" key="2">
    <citation type="journal article" date="2016" name="ISME J.">
        <title>Physiological and genomic characterization of two novel marine thaumarchaeal strains indicates niche differentiation.</title>
        <authorList>
            <person name="Bayer B."/>
            <person name="Vojvoda J."/>
            <person name="Offre P."/>
            <person name="Alves R.J."/>
            <person name="Elisabeth N.H."/>
            <person name="Garcia J.A."/>
            <person name="Volland J.M."/>
            <person name="Srivastava A."/>
            <person name="Schleper C."/>
            <person name="Herndl G.J."/>
        </authorList>
    </citation>
    <scope>NUCLEOTIDE SEQUENCE [LARGE SCALE GENOMIC DNA]</scope>
    <source>
        <strain evidence="2 3">D3C</strain>
    </source>
</reference>
<dbReference type="STRING" id="1582439.NPIRD3C_1067"/>
<gene>
    <name evidence="2" type="ORF">NPIRD3C_1067</name>
</gene>
<keyword evidence="3" id="KW-1185">Reference proteome</keyword>
<dbReference type="AlphaFoldDB" id="A0A0C5BVL0"/>
<keyword evidence="1" id="KW-0472">Membrane</keyword>
<dbReference type="Proteomes" id="UP000032027">
    <property type="component" value="Chromosome"/>
</dbReference>
<reference evidence="3" key="1">
    <citation type="submission" date="2015-02" db="EMBL/GenBank/DDBJ databases">
        <title>Characterization of two novel Thaumarchaeota isolated from the Northern Adriatic Sea.</title>
        <authorList>
            <person name="Bayer B."/>
            <person name="Vojvoda J."/>
            <person name="Offre P."/>
            <person name="Srivastava A."/>
            <person name="Elisabeth N."/>
            <person name="Garcia J.A.L."/>
            <person name="Schleper C."/>
            <person name="Herndl G.J."/>
        </authorList>
    </citation>
    <scope>NUCLEOTIDE SEQUENCE [LARGE SCALE GENOMIC DNA]</scope>
    <source>
        <strain evidence="3">D3C</strain>
    </source>
</reference>
<accession>A0A0C5BVL0</accession>
<organism evidence="2 3">
    <name type="scientific">Nitrosopumilus piranensis</name>
    <dbReference type="NCBI Taxonomy" id="1582439"/>
    <lineage>
        <taxon>Archaea</taxon>
        <taxon>Nitrososphaerota</taxon>
        <taxon>Nitrososphaeria</taxon>
        <taxon>Nitrosopumilales</taxon>
        <taxon>Nitrosopumilaceae</taxon>
        <taxon>Nitrosopumilus</taxon>
    </lineage>
</organism>
<evidence type="ECO:0000313" key="2">
    <source>
        <dbReference type="EMBL" id="AJM92279.1"/>
    </source>
</evidence>
<dbReference type="KEGG" id="nid:NPIRD3C_1067"/>
<evidence type="ECO:0008006" key="4">
    <source>
        <dbReference type="Google" id="ProtNLM"/>
    </source>
</evidence>
<evidence type="ECO:0000256" key="1">
    <source>
        <dbReference type="SAM" id="Phobius"/>
    </source>
</evidence>
<keyword evidence="1" id="KW-1133">Transmembrane helix</keyword>
<reference evidence="2 3" key="3">
    <citation type="journal article" date="2019" name="Int. J. Syst. Evol. Microbiol.">
        <title>Nitrosopumilus adriaticus sp. nov. and Nitrosopumilus piranensis sp. nov., two ammonia-oxidizing archaea from the Adriatic Sea and members of the class Nitrososphaeria.</title>
        <authorList>
            <person name="Bayer B."/>
            <person name="Vojvoda J."/>
            <person name="Reinthaler T."/>
            <person name="Reyes C."/>
            <person name="Pinto M."/>
            <person name="Herndl G.J."/>
        </authorList>
    </citation>
    <scope>NUCLEOTIDE SEQUENCE [LARGE SCALE GENOMIC DNA]</scope>
    <source>
        <strain evidence="2 3">D3C</strain>
    </source>
</reference>
<dbReference type="HOGENOM" id="CLU_1307861_0_0_2"/>
<evidence type="ECO:0000313" key="3">
    <source>
        <dbReference type="Proteomes" id="UP000032027"/>
    </source>
</evidence>
<feature type="transmembrane region" description="Helical" evidence="1">
    <location>
        <begin position="7"/>
        <end position="29"/>
    </location>
</feature>
<name>A0A0C5BVL0_9ARCH</name>
<dbReference type="PATRIC" id="fig|1582439.9.peg.1098"/>
<sequence>MLKLFVVNKLIVIPIILGIAAIALSAMLIPEEPTESLSTPIYDSGFTYYDIEKIQNSLKEHDVFVSSPTAITDHTVSRYCTFFEKGFAKNVEYCTTTAVLDSNGNTIGNINIGGSTASPILAIVNLETDTLESDKEKTFAIFETVIQTLVCECWGEEESNFQSISDWIGAVHTFYNDSDKRNIKSKIDNLANTEIVLEITSMDSSVLQTLIILKHV</sequence>
<dbReference type="OrthoDB" id="11820at2157"/>
<dbReference type="EMBL" id="CP010868">
    <property type="protein sequence ID" value="AJM92279.1"/>
    <property type="molecule type" value="Genomic_DNA"/>
</dbReference>
<keyword evidence="1" id="KW-0812">Transmembrane</keyword>